<feature type="transmembrane region" description="Helical" evidence="1">
    <location>
        <begin position="20"/>
        <end position="42"/>
    </location>
</feature>
<keyword evidence="1" id="KW-0472">Membrane</keyword>
<comment type="caution">
    <text evidence="2">The sequence shown here is derived from an EMBL/GenBank/DDBJ whole genome shotgun (WGS) entry which is preliminary data.</text>
</comment>
<accession>A0A502E158</accession>
<keyword evidence="1" id="KW-1133">Transmembrane helix</keyword>
<organism evidence="2 3">
    <name type="scientific">Flavobacterium pectinovorum</name>
    <dbReference type="NCBI Taxonomy" id="29533"/>
    <lineage>
        <taxon>Bacteria</taxon>
        <taxon>Pseudomonadati</taxon>
        <taxon>Bacteroidota</taxon>
        <taxon>Flavobacteriia</taxon>
        <taxon>Flavobacteriales</taxon>
        <taxon>Flavobacteriaceae</taxon>
        <taxon>Flavobacterium</taxon>
    </lineage>
</organism>
<keyword evidence="3" id="KW-1185">Reference proteome</keyword>
<dbReference type="Proteomes" id="UP000319700">
    <property type="component" value="Unassembled WGS sequence"/>
</dbReference>
<gene>
    <name evidence="2" type="ORF">EAH81_26990</name>
</gene>
<dbReference type="EMBL" id="RCZH01000030">
    <property type="protein sequence ID" value="TPG31317.1"/>
    <property type="molecule type" value="Genomic_DNA"/>
</dbReference>
<name>A0A502E158_9FLAO</name>
<evidence type="ECO:0000313" key="3">
    <source>
        <dbReference type="Proteomes" id="UP000319700"/>
    </source>
</evidence>
<sequence length="79" mass="9176">MEIEIFIVLNSKTFRIKKDAVASFFLLSNLKTGISTVVISLLKNYFANKNDIVTENRKVSSKWFYKFGKVNTMHKAKRN</sequence>
<dbReference type="AlphaFoldDB" id="A0A502E158"/>
<protein>
    <submittedName>
        <fullName evidence="2">Uncharacterized protein</fullName>
    </submittedName>
</protein>
<reference evidence="2 3" key="1">
    <citation type="journal article" date="2019" name="Environ. Microbiol.">
        <title>Species interactions and distinct microbial communities in high Arctic permafrost affected cryosols are associated with the CH4 and CO2 gas fluxes.</title>
        <authorList>
            <person name="Altshuler I."/>
            <person name="Hamel J."/>
            <person name="Turney S."/>
            <person name="Magnuson E."/>
            <person name="Levesque R."/>
            <person name="Greer C."/>
            <person name="Whyte L.G."/>
        </authorList>
    </citation>
    <scope>NUCLEOTIDE SEQUENCE [LARGE SCALE GENOMIC DNA]</scope>
    <source>
        <strain evidence="2 3">42</strain>
    </source>
</reference>
<keyword evidence="1" id="KW-0812">Transmembrane</keyword>
<evidence type="ECO:0000256" key="1">
    <source>
        <dbReference type="SAM" id="Phobius"/>
    </source>
</evidence>
<proteinExistence type="predicted"/>
<evidence type="ECO:0000313" key="2">
    <source>
        <dbReference type="EMBL" id="TPG31317.1"/>
    </source>
</evidence>